<name>A0A0D8VWX4_ECOLX</name>
<dbReference type="InterPro" id="IPR009759">
    <property type="entry name" value="Phage_ES18_Gp24"/>
</dbReference>
<reference evidence="2 4" key="1">
    <citation type="submission" date="2018-01" db="EMBL/GenBank/DDBJ databases">
        <title>Draft Genomic Sequencing Of Potential Extraintestinal Pathogenic Escherichia coli B8S18 Isolated From Retail Chicken Skin.</title>
        <authorList>
            <person name="Xu A."/>
            <person name="Tilman S."/>
            <person name="Wisser-Parker K."/>
            <person name="Sheen S."/>
            <person name="Sommers C."/>
        </authorList>
    </citation>
    <scope>NUCLEOTIDE SEQUENCE [LARGE SCALE GENOMIC DNA]</scope>
    <source>
        <strain evidence="2 4">B8S18Com</strain>
    </source>
</reference>
<evidence type="ECO:0000313" key="1">
    <source>
        <dbReference type="EMBL" id="EFC9752275.1"/>
    </source>
</evidence>
<proteinExistence type="predicted"/>
<reference evidence="1 5" key="2">
    <citation type="submission" date="2019-05" db="EMBL/GenBank/DDBJ databases">
        <authorList>
            <consortium name="NARMS: The National Antimicrobial Resistance Monitoring System"/>
        </authorList>
    </citation>
    <scope>NUCLEOTIDE SEQUENCE [LARGE SCALE GENOMIC DNA]</scope>
    <source>
        <strain evidence="1 5">CVM N18EC122</strain>
    </source>
</reference>
<protein>
    <submittedName>
        <fullName evidence="1">DUF1327 domain-containing protein</fullName>
    </submittedName>
</protein>
<dbReference type="EMBL" id="CP070393">
    <property type="protein sequence ID" value="QRZ95534.1"/>
    <property type="molecule type" value="Genomic_DNA"/>
</dbReference>
<dbReference type="Pfam" id="PF07041">
    <property type="entry name" value="DUF1327"/>
    <property type="match status" value="1"/>
</dbReference>
<reference evidence="3" key="3">
    <citation type="submission" date="2021-02" db="EMBL/GenBank/DDBJ databases">
        <title>Co-localization of colistin and carbapenem -resistance genes on a novel transferable IncHI2 plasmid in Escherichia coli from chicken-origin.</title>
        <authorList>
            <person name="Hoffmann M."/>
            <person name="Balkey M."/>
            <person name="Ronco T."/>
            <person name="Hendriksen R.S."/>
        </authorList>
    </citation>
    <scope>NUCLEOTIDE SEQUENCE</scope>
    <source>
        <strain evidence="3">CFSAN083829</strain>
    </source>
</reference>
<evidence type="ECO:0000313" key="5">
    <source>
        <dbReference type="Proteomes" id="UP000532204"/>
    </source>
</evidence>
<gene>
    <name evidence="2" type="ORF">C2M16_26500</name>
    <name evidence="1" type="ORF">E6D34_24090</name>
    <name evidence="3" type="ORF">JNP96_16695</name>
</gene>
<dbReference type="Proteomes" id="UP000236598">
    <property type="component" value="Unassembled WGS sequence"/>
</dbReference>
<organism evidence="1 5">
    <name type="scientific">Escherichia coli</name>
    <dbReference type="NCBI Taxonomy" id="562"/>
    <lineage>
        <taxon>Bacteria</taxon>
        <taxon>Pseudomonadati</taxon>
        <taxon>Pseudomonadota</taxon>
        <taxon>Gammaproteobacteria</taxon>
        <taxon>Enterobacterales</taxon>
        <taxon>Enterobacteriaceae</taxon>
        <taxon>Escherichia</taxon>
    </lineage>
</organism>
<evidence type="ECO:0000313" key="4">
    <source>
        <dbReference type="Proteomes" id="UP000236598"/>
    </source>
</evidence>
<accession>A0A0D8VWX4</accession>
<dbReference type="Proteomes" id="UP000532204">
    <property type="component" value="Unassembled WGS sequence"/>
</dbReference>
<dbReference type="AlphaFoldDB" id="A0A0D8VWX4"/>
<sequence>MNKKYELVIKGISSHPDKVVVTVALESDGYPTLFSPHVVIKLDRVDGAALELYEAEAKKRAKKIFMDAAAGLCEAWSLPEKRLHSEARYTIKINGSDNSIAGF</sequence>
<evidence type="ECO:0000313" key="3">
    <source>
        <dbReference type="EMBL" id="QRZ95534.1"/>
    </source>
</evidence>
<dbReference type="RefSeq" id="WP_045147643.1">
    <property type="nucleotide sequence ID" value="NZ_CABGZL010000074.1"/>
</dbReference>
<dbReference type="EMBL" id="AASEBA010000078">
    <property type="protein sequence ID" value="EFC9752275.1"/>
    <property type="molecule type" value="Genomic_DNA"/>
</dbReference>
<dbReference type="Proteomes" id="UP000663166">
    <property type="component" value="Chromosome"/>
</dbReference>
<dbReference type="EMBL" id="PPHQ01000042">
    <property type="protein sequence ID" value="PNY64885.1"/>
    <property type="molecule type" value="Genomic_DNA"/>
</dbReference>
<evidence type="ECO:0000313" key="2">
    <source>
        <dbReference type="EMBL" id="PNY64885.1"/>
    </source>
</evidence>